<reference evidence="2 3" key="1">
    <citation type="submission" date="2016-09" db="EMBL/GenBank/DDBJ databases">
        <title>Chromobacterium muskegensis sp. nov., an insecticidal bacterium isolated from Sphagnum bogs.</title>
        <authorList>
            <person name="Sparks M.E."/>
            <person name="Blackburn M.B."/>
            <person name="Gundersen-Rindal D.E."/>
            <person name="Mitchell A."/>
            <person name="Farrar R."/>
            <person name="Kuhar D."/>
        </authorList>
    </citation>
    <scope>NUCLEOTIDE SEQUENCE [LARGE SCALE GENOMIC DNA]</scope>
    <source>
        <strain evidence="2 3">37-2</strain>
    </source>
</reference>
<dbReference type="InterPro" id="IPR036425">
    <property type="entry name" value="MoaB/Mog-like_dom_sf"/>
</dbReference>
<evidence type="ECO:0000313" key="2">
    <source>
        <dbReference type="EMBL" id="OHX14770.1"/>
    </source>
</evidence>
<proteinExistence type="predicted"/>
<dbReference type="EMBL" id="MKCS01000001">
    <property type="protein sequence ID" value="OHX14770.1"/>
    <property type="molecule type" value="Genomic_DNA"/>
</dbReference>
<dbReference type="CDD" id="cd00885">
    <property type="entry name" value="cinA"/>
    <property type="match status" value="1"/>
</dbReference>
<dbReference type="SMART" id="SM00852">
    <property type="entry name" value="MoCF_biosynth"/>
    <property type="match status" value="1"/>
</dbReference>
<dbReference type="Pfam" id="PF00994">
    <property type="entry name" value="MoCF_biosynth"/>
    <property type="match status" value="1"/>
</dbReference>
<dbReference type="SUPFAM" id="SSF53218">
    <property type="entry name" value="Molybdenum cofactor biosynthesis proteins"/>
    <property type="match status" value="1"/>
</dbReference>
<dbReference type="OrthoDB" id="9801454at2"/>
<organism evidence="2 3">
    <name type="scientific">Chromobacterium sphagni</name>
    <dbReference type="NCBI Taxonomy" id="1903179"/>
    <lineage>
        <taxon>Bacteria</taxon>
        <taxon>Pseudomonadati</taxon>
        <taxon>Pseudomonadota</taxon>
        <taxon>Betaproteobacteria</taxon>
        <taxon>Neisseriales</taxon>
        <taxon>Chromobacteriaceae</taxon>
        <taxon>Chromobacterium</taxon>
    </lineage>
</organism>
<dbReference type="Gene3D" id="3.40.980.10">
    <property type="entry name" value="MoaB/Mog-like domain"/>
    <property type="match status" value="1"/>
</dbReference>
<comment type="caution">
    <text evidence="2">The sequence shown here is derived from an EMBL/GenBank/DDBJ whole genome shotgun (WGS) entry which is preliminary data.</text>
</comment>
<dbReference type="AlphaFoldDB" id="A0A1S1X5N9"/>
<dbReference type="PANTHER" id="PTHR13939:SF0">
    <property type="entry name" value="NMN AMIDOHYDROLASE-LIKE PROTEIN YFAY"/>
    <property type="match status" value="1"/>
</dbReference>
<dbReference type="PANTHER" id="PTHR13939">
    <property type="entry name" value="NICOTINAMIDE-NUCLEOTIDE AMIDOHYDROLASE PNCC"/>
    <property type="match status" value="1"/>
</dbReference>
<name>A0A1S1X5N9_9NEIS</name>
<dbReference type="InterPro" id="IPR050101">
    <property type="entry name" value="CinA"/>
</dbReference>
<accession>A0A1S1X5N9</accession>
<dbReference type="STRING" id="1903179.BI347_15605"/>
<gene>
    <name evidence="2" type="ORF">BI347_15605</name>
</gene>
<sequence length="250" mass="27613">MQVGALIIGDELLSGKRQDKHMQALIRILAARGMKLGWAEYLGDDPGRIEAALRRVFVCGDLVFSFGGIGATPDDHTRACAARALGVPLELHPQAKEILEARFGAEAYPHRILMGHYPQGADIIPNPVNQVPGFSRGHVHFVPGFPSMAWPMAEWVLDTHYRQLFNDSPDVERGCIAVKAREGDLIDLMQDFTARYPALRLSSLPSFGNDAIPEMHIEFGFSGQPALVEIALAEWEKALKEKGYELKTRG</sequence>
<dbReference type="Proteomes" id="UP000180088">
    <property type="component" value="Unassembled WGS sequence"/>
</dbReference>
<dbReference type="RefSeq" id="WP_071116269.1">
    <property type="nucleotide sequence ID" value="NZ_MKCS01000001.1"/>
</dbReference>
<dbReference type="InterPro" id="IPR001453">
    <property type="entry name" value="MoaB/Mog_dom"/>
</dbReference>
<feature type="domain" description="MoaB/Mog" evidence="1">
    <location>
        <begin position="4"/>
        <end position="164"/>
    </location>
</feature>
<protein>
    <submittedName>
        <fullName evidence="2">Molybdopterin-binding protein</fullName>
    </submittedName>
</protein>
<evidence type="ECO:0000259" key="1">
    <source>
        <dbReference type="SMART" id="SM00852"/>
    </source>
</evidence>
<evidence type="ECO:0000313" key="3">
    <source>
        <dbReference type="Proteomes" id="UP000180088"/>
    </source>
</evidence>